<proteinExistence type="predicted"/>
<dbReference type="RefSeq" id="WP_213042777.1">
    <property type="nucleotide sequence ID" value="NZ_CAJNBJ010000016.1"/>
</dbReference>
<gene>
    <name evidence="2" type="ORF">NSPZN2_30645</name>
</gene>
<organism evidence="2 3">
    <name type="scientific">Nitrospira defluvii</name>
    <dbReference type="NCBI Taxonomy" id="330214"/>
    <lineage>
        <taxon>Bacteria</taxon>
        <taxon>Pseudomonadati</taxon>
        <taxon>Nitrospirota</taxon>
        <taxon>Nitrospiria</taxon>
        <taxon>Nitrospirales</taxon>
        <taxon>Nitrospiraceae</taxon>
        <taxon>Nitrospira</taxon>
    </lineage>
</organism>
<sequence length="304" mass="34292">MVREPGESSGRRWSIVLASHDGLGMQSAIRPGLERRVPKEYGRFLGSRSKFQHALDRTMQVTSPTRTVVIVDRGHHEAWAQIGARDPGMVLVQPRHLGTASEVFLSLTYIRARDPEGTVLISPSDHILLPEERFLREVLYAVRAAEQLTTKLVLLASRPEGPQAEYGWILPDHQLLRFGSRTIRAVKTFIERPEPPLAQLAYASGALWNTGIMAGKVEAFWNVGRKVLPNVMALFERLTEAIDTRKEAEVLRTMYERMPCLSFSRDLLEHAPGETAMMEMSGLWWSDWGKIRTDSPGVESVVPW</sequence>
<dbReference type="Pfam" id="PF00483">
    <property type="entry name" value="NTP_transferase"/>
    <property type="match status" value="1"/>
</dbReference>
<protein>
    <submittedName>
        <fullName evidence="2">NTP_transferase domain-containing protein</fullName>
    </submittedName>
</protein>
<dbReference type="SUPFAM" id="SSF53448">
    <property type="entry name" value="Nucleotide-diphospho-sugar transferases"/>
    <property type="match status" value="1"/>
</dbReference>
<accession>A0ABM8RMD1</accession>
<name>A0ABM8RMD1_9BACT</name>
<keyword evidence="3" id="KW-1185">Reference proteome</keyword>
<dbReference type="InterPro" id="IPR005835">
    <property type="entry name" value="NTP_transferase_dom"/>
</dbReference>
<dbReference type="PANTHER" id="PTHR46390:SF1">
    <property type="entry name" value="MANNOSE-1-PHOSPHATE GUANYLYLTRANSFERASE"/>
    <property type="match status" value="1"/>
</dbReference>
<evidence type="ECO:0000259" key="1">
    <source>
        <dbReference type="Pfam" id="PF00483"/>
    </source>
</evidence>
<evidence type="ECO:0000313" key="2">
    <source>
        <dbReference type="EMBL" id="CAE6760996.1"/>
    </source>
</evidence>
<feature type="domain" description="Nucleotidyl transferase" evidence="1">
    <location>
        <begin position="36"/>
        <end position="291"/>
    </location>
</feature>
<dbReference type="Proteomes" id="UP000675880">
    <property type="component" value="Unassembled WGS sequence"/>
</dbReference>
<comment type="caution">
    <text evidence="2">The sequence shown here is derived from an EMBL/GenBank/DDBJ whole genome shotgun (WGS) entry which is preliminary data.</text>
</comment>
<dbReference type="InterPro" id="IPR029044">
    <property type="entry name" value="Nucleotide-diphossugar_trans"/>
</dbReference>
<dbReference type="PANTHER" id="PTHR46390">
    <property type="entry name" value="MANNOSE-1-PHOSPHATE GUANYLYLTRANSFERASE"/>
    <property type="match status" value="1"/>
</dbReference>
<dbReference type="EMBL" id="CAJNBJ010000016">
    <property type="protein sequence ID" value="CAE6760996.1"/>
    <property type="molecule type" value="Genomic_DNA"/>
</dbReference>
<dbReference type="InterPro" id="IPR051161">
    <property type="entry name" value="Mannose-6P_isomerase_type2"/>
</dbReference>
<reference evidence="2 3" key="1">
    <citation type="submission" date="2021-02" db="EMBL/GenBank/DDBJ databases">
        <authorList>
            <person name="Han P."/>
        </authorList>
    </citation>
    <scope>NUCLEOTIDE SEQUENCE [LARGE SCALE GENOMIC DNA]</scope>
    <source>
        <strain evidence="2">Candidatus Nitrospira sp. ZN2</strain>
    </source>
</reference>
<evidence type="ECO:0000313" key="3">
    <source>
        <dbReference type="Proteomes" id="UP000675880"/>
    </source>
</evidence>
<dbReference type="Gene3D" id="3.90.550.10">
    <property type="entry name" value="Spore Coat Polysaccharide Biosynthesis Protein SpsA, Chain A"/>
    <property type="match status" value="1"/>
</dbReference>